<comment type="similarity">
    <text evidence="2">Belongs to the MS4A family.</text>
</comment>
<evidence type="ECO:0000256" key="5">
    <source>
        <dbReference type="ARBA" id="ARBA00023136"/>
    </source>
</evidence>
<dbReference type="InterPro" id="IPR030417">
    <property type="entry name" value="MS4A"/>
</dbReference>
<comment type="caution">
    <text evidence="8">The sequence shown here is derived from an EMBL/GenBank/DDBJ whole genome shotgun (WGS) entry which is preliminary data.</text>
</comment>
<feature type="transmembrane region" description="Helical" evidence="7">
    <location>
        <begin position="184"/>
        <end position="205"/>
    </location>
</feature>
<evidence type="ECO:0000256" key="7">
    <source>
        <dbReference type="SAM" id="Phobius"/>
    </source>
</evidence>
<keyword evidence="5 7" id="KW-0472">Membrane</keyword>
<proteinExistence type="inferred from homology"/>
<evidence type="ECO:0000256" key="1">
    <source>
        <dbReference type="ARBA" id="ARBA00004141"/>
    </source>
</evidence>
<protein>
    <submittedName>
        <fullName evidence="8">Uncharacterized protein</fullName>
    </submittedName>
</protein>
<feature type="transmembrane region" description="Helical" evidence="7">
    <location>
        <begin position="96"/>
        <end position="116"/>
    </location>
</feature>
<dbReference type="Pfam" id="PF04103">
    <property type="entry name" value="CD20"/>
    <property type="match status" value="1"/>
</dbReference>
<evidence type="ECO:0000256" key="6">
    <source>
        <dbReference type="SAM" id="MobiDB-lite"/>
    </source>
</evidence>
<dbReference type="AlphaFoldDB" id="A0A9Q0IHS3"/>
<reference evidence="8" key="1">
    <citation type="submission" date="2022-07" db="EMBL/GenBank/DDBJ databases">
        <title>Chromosome-level genome of Muraenolepis orangiensis.</title>
        <authorList>
            <person name="Kim J."/>
        </authorList>
    </citation>
    <scope>NUCLEOTIDE SEQUENCE</scope>
    <source>
        <strain evidence="8">KU_S4_2022</strain>
        <tissue evidence="8">Muscle</tissue>
    </source>
</reference>
<dbReference type="PANTHER" id="PTHR23320">
    <property type="entry name" value="MEMBRANE-SPANNING 4-DOMAINS SUBFAMILY A MS4A -RELATED"/>
    <property type="match status" value="1"/>
</dbReference>
<keyword evidence="9" id="KW-1185">Reference proteome</keyword>
<dbReference type="InterPro" id="IPR007237">
    <property type="entry name" value="CD20-like"/>
</dbReference>
<feature type="region of interest" description="Disordered" evidence="6">
    <location>
        <begin position="26"/>
        <end position="46"/>
    </location>
</feature>
<comment type="subcellular location">
    <subcellularLocation>
        <location evidence="1">Membrane</location>
        <topology evidence="1">Multi-pass membrane protein</topology>
    </subcellularLocation>
</comment>
<dbReference type="EMBL" id="JANIIK010000109">
    <property type="protein sequence ID" value="KAJ3598510.1"/>
    <property type="molecule type" value="Genomic_DNA"/>
</dbReference>
<name>A0A9Q0IHS3_9TELE</name>
<sequence>MNGGSSSTITNVNGMVVVTQVFPKAASGQGEGPDPPGKRHPGPDPGYPYYAPAKVSEMTAAFLRGQPQSLGIVQIIVGLLCLSSGFIGLLAPSFMIQLPLLASVTFVVSGAVAVAARRGTNINMIKATLGLHVLSAVVSLAGMCFLPWLLVTQAFQPQLCPTFHNQDNCRNNMLWGLTTALSSVWGMVLFLTVSEFCMAVSLCVFSGRALSRSKLNTCHMEVDDFPTSESTVNLLDAPAKNP</sequence>
<evidence type="ECO:0000256" key="2">
    <source>
        <dbReference type="ARBA" id="ARBA00009565"/>
    </source>
</evidence>
<dbReference type="Proteomes" id="UP001148018">
    <property type="component" value="Unassembled WGS sequence"/>
</dbReference>
<dbReference type="GO" id="GO:0016020">
    <property type="term" value="C:membrane"/>
    <property type="evidence" value="ECO:0007669"/>
    <property type="project" value="UniProtKB-SubCell"/>
</dbReference>
<keyword evidence="3 7" id="KW-0812">Transmembrane</keyword>
<accession>A0A9Q0IHS3</accession>
<gene>
    <name evidence="8" type="ORF">NHX12_002021</name>
</gene>
<evidence type="ECO:0000313" key="8">
    <source>
        <dbReference type="EMBL" id="KAJ3598510.1"/>
    </source>
</evidence>
<dbReference type="PANTHER" id="PTHR23320:SF128">
    <property type="entry name" value="MEMBRANE-SPANNING 4-DOMAINS SUBFAMILY A MEMBER 4A"/>
    <property type="match status" value="1"/>
</dbReference>
<evidence type="ECO:0000256" key="3">
    <source>
        <dbReference type="ARBA" id="ARBA00022692"/>
    </source>
</evidence>
<feature type="transmembrane region" description="Helical" evidence="7">
    <location>
        <begin position="70"/>
        <end position="90"/>
    </location>
</feature>
<feature type="transmembrane region" description="Helical" evidence="7">
    <location>
        <begin position="128"/>
        <end position="149"/>
    </location>
</feature>
<keyword evidence="4 7" id="KW-1133">Transmembrane helix</keyword>
<evidence type="ECO:0000256" key="4">
    <source>
        <dbReference type="ARBA" id="ARBA00022989"/>
    </source>
</evidence>
<evidence type="ECO:0000313" key="9">
    <source>
        <dbReference type="Proteomes" id="UP001148018"/>
    </source>
</evidence>
<dbReference type="OrthoDB" id="10071849at2759"/>
<organism evidence="8 9">
    <name type="scientific">Muraenolepis orangiensis</name>
    <name type="common">Patagonian moray cod</name>
    <dbReference type="NCBI Taxonomy" id="630683"/>
    <lineage>
        <taxon>Eukaryota</taxon>
        <taxon>Metazoa</taxon>
        <taxon>Chordata</taxon>
        <taxon>Craniata</taxon>
        <taxon>Vertebrata</taxon>
        <taxon>Euteleostomi</taxon>
        <taxon>Actinopterygii</taxon>
        <taxon>Neopterygii</taxon>
        <taxon>Teleostei</taxon>
        <taxon>Neoteleostei</taxon>
        <taxon>Acanthomorphata</taxon>
        <taxon>Zeiogadaria</taxon>
        <taxon>Gadariae</taxon>
        <taxon>Gadiformes</taxon>
        <taxon>Muraenolepidoidei</taxon>
        <taxon>Muraenolepididae</taxon>
        <taxon>Muraenolepis</taxon>
    </lineage>
</organism>